<protein>
    <submittedName>
        <fullName evidence="1">Beta-xylosidase</fullName>
    </submittedName>
</protein>
<name>A0A841Q0Q8_9BACL</name>
<comment type="caution">
    <text evidence="1">The sequence shown here is derived from an EMBL/GenBank/DDBJ whole genome shotgun (WGS) entry which is preliminary data.</text>
</comment>
<dbReference type="Gene3D" id="2.115.10.20">
    <property type="entry name" value="Glycosyl hydrolase domain, family 43"/>
    <property type="match status" value="1"/>
</dbReference>
<dbReference type="Proteomes" id="UP000568839">
    <property type="component" value="Unassembled WGS sequence"/>
</dbReference>
<dbReference type="PANTHER" id="PTHR43301">
    <property type="entry name" value="ARABINAN ENDO-1,5-ALPHA-L-ARABINOSIDASE"/>
    <property type="match status" value="1"/>
</dbReference>
<accession>A0A841Q0Q8</accession>
<sequence>MLYYENEQTTLSLKVPNLPEGKLDMTGDIGEFIPGEIDDPVHDSSIIQDGDTYYVFSTGILDEEDPGGIYVRKSNGSLEGPWESLGEVPLPEWTLDYNVEHLWAPQVVKNDDTYYLYDAASSFGTNDSAIITHGNTRRSGKLGRPRSCFDIRIWRSF</sequence>
<reference evidence="1 2" key="1">
    <citation type="submission" date="2020-08" db="EMBL/GenBank/DDBJ databases">
        <title>Genomic Encyclopedia of Type Strains, Phase IV (KMG-IV): sequencing the most valuable type-strain genomes for metagenomic binning, comparative biology and taxonomic classification.</title>
        <authorList>
            <person name="Goeker M."/>
        </authorList>
    </citation>
    <scope>NUCLEOTIDE SEQUENCE [LARGE SCALE GENOMIC DNA]</scope>
    <source>
        <strain evidence="1 2">DSM 21769</strain>
    </source>
</reference>
<dbReference type="RefSeq" id="WP_184404979.1">
    <property type="nucleotide sequence ID" value="NZ_JACHHJ010000004.1"/>
</dbReference>
<dbReference type="EMBL" id="JACHHJ010000004">
    <property type="protein sequence ID" value="MBB6450925.1"/>
    <property type="molecule type" value="Genomic_DNA"/>
</dbReference>
<dbReference type="PANTHER" id="PTHR43301:SF3">
    <property type="entry name" value="ARABINAN ENDO-1,5-ALPHA-L-ARABINOSIDASE A-RELATED"/>
    <property type="match status" value="1"/>
</dbReference>
<dbReference type="InterPro" id="IPR023296">
    <property type="entry name" value="Glyco_hydro_beta-prop_sf"/>
</dbReference>
<evidence type="ECO:0000313" key="2">
    <source>
        <dbReference type="Proteomes" id="UP000568839"/>
    </source>
</evidence>
<dbReference type="SUPFAM" id="SSF75005">
    <property type="entry name" value="Arabinanase/levansucrase/invertase"/>
    <property type="match status" value="1"/>
</dbReference>
<organism evidence="1 2">
    <name type="scientific">Geomicrobium halophilum</name>
    <dbReference type="NCBI Taxonomy" id="549000"/>
    <lineage>
        <taxon>Bacteria</taxon>
        <taxon>Bacillati</taxon>
        <taxon>Bacillota</taxon>
        <taxon>Bacilli</taxon>
        <taxon>Bacillales</taxon>
        <taxon>Geomicrobium</taxon>
    </lineage>
</organism>
<proteinExistence type="predicted"/>
<gene>
    <name evidence="1" type="ORF">HNR44_002915</name>
</gene>
<keyword evidence="2" id="KW-1185">Reference proteome</keyword>
<evidence type="ECO:0000313" key="1">
    <source>
        <dbReference type="EMBL" id="MBB6450925.1"/>
    </source>
</evidence>
<dbReference type="AlphaFoldDB" id="A0A841Q0Q8"/>
<dbReference type="InterPro" id="IPR050727">
    <property type="entry name" value="GH43_arabinanases"/>
</dbReference>